<dbReference type="EMBL" id="KE345183">
    <property type="protein sequence ID" value="EXB94938.1"/>
    <property type="molecule type" value="Genomic_DNA"/>
</dbReference>
<evidence type="ECO:0000313" key="2">
    <source>
        <dbReference type="Proteomes" id="UP000030645"/>
    </source>
</evidence>
<dbReference type="AlphaFoldDB" id="W9RVV9"/>
<evidence type="ECO:0000313" key="1">
    <source>
        <dbReference type="EMBL" id="EXB94938.1"/>
    </source>
</evidence>
<sequence length="155" mass="17703">MIAKVFEDVMEIKDGGEKMGKMITVGMVRPLSILNSEVKKVMSWIRDNVDFGESDQKYREDLRGDIHMLINVISRKRAEHCSSSTFAPATPADHSNSIQHRNRVMSERESATPHWNSVVFEHETNNTGLATSPLTTKMNNVTNFERLNKYFSENN</sequence>
<name>W9RVV9_9ROSA</name>
<dbReference type="Proteomes" id="UP000030645">
    <property type="component" value="Unassembled WGS sequence"/>
</dbReference>
<reference evidence="2" key="1">
    <citation type="submission" date="2013-01" db="EMBL/GenBank/DDBJ databases">
        <title>Draft Genome Sequence of a Mulberry Tree, Morus notabilis C.K. Schneid.</title>
        <authorList>
            <person name="He N."/>
            <person name="Zhao S."/>
        </authorList>
    </citation>
    <scope>NUCLEOTIDE SEQUENCE</scope>
</reference>
<gene>
    <name evidence="1" type="ORF">L484_023047</name>
</gene>
<keyword evidence="2" id="KW-1185">Reference proteome</keyword>
<proteinExistence type="predicted"/>
<protein>
    <submittedName>
        <fullName evidence="1">Uncharacterized protein</fullName>
    </submittedName>
</protein>
<organism evidence="1 2">
    <name type="scientific">Morus notabilis</name>
    <dbReference type="NCBI Taxonomy" id="981085"/>
    <lineage>
        <taxon>Eukaryota</taxon>
        <taxon>Viridiplantae</taxon>
        <taxon>Streptophyta</taxon>
        <taxon>Embryophyta</taxon>
        <taxon>Tracheophyta</taxon>
        <taxon>Spermatophyta</taxon>
        <taxon>Magnoliopsida</taxon>
        <taxon>eudicotyledons</taxon>
        <taxon>Gunneridae</taxon>
        <taxon>Pentapetalae</taxon>
        <taxon>rosids</taxon>
        <taxon>fabids</taxon>
        <taxon>Rosales</taxon>
        <taxon>Moraceae</taxon>
        <taxon>Moreae</taxon>
        <taxon>Morus</taxon>
    </lineage>
</organism>
<accession>W9RVV9</accession>